<evidence type="ECO:0000313" key="3">
    <source>
        <dbReference type="Proteomes" id="UP001164743"/>
    </source>
</evidence>
<reference evidence="2" key="1">
    <citation type="submission" date="2022-10" db="EMBL/GenBank/DDBJ databases">
        <title>Puccinia triticina Genome sequencing and assembly.</title>
        <authorList>
            <person name="Li C."/>
        </authorList>
    </citation>
    <scope>NUCLEOTIDE SEQUENCE</scope>
    <source>
        <strain evidence="2">Pt15</strain>
    </source>
</reference>
<evidence type="ECO:0000313" key="2">
    <source>
        <dbReference type="EMBL" id="WAQ89941.1"/>
    </source>
</evidence>
<dbReference type="RefSeq" id="XP_053025496.1">
    <property type="nucleotide sequence ID" value="XM_053161562.1"/>
</dbReference>
<accession>A0ABY7CXK3</accession>
<organism evidence="2 3">
    <name type="scientific">Puccinia triticina</name>
    <dbReference type="NCBI Taxonomy" id="208348"/>
    <lineage>
        <taxon>Eukaryota</taxon>
        <taxon>Fungi</taxon>
        <taxon>Dikarya</taxon>
        <taxon>Basidiomycota</taxon>
        <taxon>Pucciniomycotina</taxon>
        <taxon>Pucciniomycetes</taxon>
        <taxon>Pucciniales</taxon>
        <taxon>Pucciniaceae</taxon>
        <taxon>Puccinia</taxon>
    </lineage>
</organism>
<feature type="region of interest" description="Disordered" evidence="1">
    <location>
        <begin position="1"/>
        <end position="36"/>
    </location>
</feature>
<evidence type="ECO:0000256" key="1">
    <source>
        <dbReference type="SAM" id="MobiDB-lite"/>
    </source>
</evidence>
<dbReference type="GeneID" id="77802457"/>
<gene>
    <name evidence="2" type="ORF">PtA15_11A633</name>
</gene>
<name>A0ABY7CXK3_9BASI</name>
<sequence>MQREAPRMPRAARAAKPDRSGEEKPEPPRALPSSVLRLPAQQRRVVKMGCPAIQARYAILCNQH</sequence>
<dbReference type="EMBL" id="CP110431">
    <property type="protein sequence ID" value="WAQ89941.1"/>
    <property type="molecule type" value="Genomic_DNA"/>
</dbReference>
<dbReference type="Proteomes" id="UP001164743">
    <property type="component" value="Chromosome 11A"/>
</dbReference>
<proteinExistence type="predicted"/>
<feature type="compositionally biased region" description="Basic and acidic residues" evidence="1">
    <location>
        <begin position="15"/>
        <end position="27"/>
    </location>
</feature>
<keyword evidence="3" id="KW-1185">Reference proteome</keyword>
<protein>
    <submittedName>
        <fullName evidence="2">Uncharacterized protein</fullName>
    </submittedName>
</protein>